<proteinExistence type="predicted"/>
<dbReference type="InterPro" id="IPR016024">
    <property type="entry name" value="ARM-type_fold"/>
</dbReference>
<dbReference type="EMBL" id="CP059572">
    <property type="protein sequence ID" value="QXJ20978.1"/>
    <property type="molecule type" value="Genomic_DNA"/>
</dbReference>
<dbReference type="Gene3D" id="1.25.10.10">
    <property type="entry name" value="Leucine-rich Repeat Variant"/>
    <property type="match status" value="1"/>
</dbReference>
<organism evidence="1 2">
    <name type="scientific">Actinomadura graeca</name>
    <dbReference type="NCBI Taxonomy" id="2750812"/>
    <lineage>
        <taxon>Bacteria</taxon>
        <taxon>Bacillati</taxon>
        <taxon>Actinomycetota</taxon>
        <taxon>Actinomycetes</taxon>
        <taxon>Streptosporangiales</taxon>
        <taxon>Thermomonosporaceae</taxon>
        <taxon>Actinomadura</taxon>
    </lineage>
</organism>
<dbReference type="InterPro" id="IPR011989">
    <property type="entry name" value="ARM-like"/>
</dbReference>
<dbReference type="Pfam" id="PF13646">
    <property type="entry name" value="HEAT_2"/>
    <property type="match status" value="1"/>
</dbReference>
<dbReference type="RefSeq" id="WP_231334094.1">
    <property type="nucleotide sequence ID" value="NZ_CP059572.1"/>
</dbReference>
<protein>
    <submittedName>
        <fullName evidence="1">HEAT repeat domain-containing protein</fullName>
    </submittedName>
</protein>
<evidence type="ECO:0000313" key="1">
    <source>
        <dbReference type="EMBL" id="QXJ20978.1"/>
    </source>
</evidence>
<sequence length="433" mass="45694">MLERAALERLDTVDWAGLTHAYGYAADVPGQIRLLLSADPDVRAKGLGELYGNIFHQGTRYEASAHAVPFLLETLTDPETPDRASILGLLTCLAVGYGEEYLPAGYPIAEHRAAAVGGEDLLAAGRAYTDEDDEDVEDEEEDDWETEPALFAYMQTLDPDDDGRLGAYVALAAYDAVRAGLPLIRSLAADADAGVRTAAVHVLAWFPEAAAESRPVLVAAADDPDPAVAATALVALALLDSAEKDPFRGVWGVVPPQETGQVLESALDDPRDLVRWGAAIGLARFRGGDAGPGAAAELHGWVGRDGGPHEAVPFLDGDLRGYAARSLPLLGEAYADGSFAALLARLPRVSGIEALPVAETLLEMVFPDPLPAGTPFSDLDERQRRLVIALAGSPATWRLDGMAFGNFSMLVGGHGLPSDPEAMSHYITGAEPA</sequence>
<dbReference type="SUPFAM" id="SSF48371">
    <property type="entry name" value="ARM repeat"/>
    <property type="match status" value="1"/>
</dbReference>
<name>A0ABX8QW18_9ACTN</name>
<dbReference type="Proteomes" id="UP001049518">
    <property type="component" value="Chromosome"/>
</dbReference>
<keyword evidence="2" id="KW-1185">Reference proteome</keyword>
<gene>
    <name evidence="1" type="ORF">AGRA3207_001780</name>
</gene>
<evidence type="ECO:0000313" key="2">
    <source>
        <dbReference type="Proteomes" id="UP001049518"/>
    </source>
</evidence>
<reference evidence="1" key="1">
    <citation type="submission" date="2020-07" db="EMBL/GenBank/DDBJ databases">
        <authorList>
            <person name="Tarantini F.S."/>
            <person name="Hong K.W."/>
            <person name="Chan K.G."/>
        </authorList>
    </citation>
    <scope>NUCLEOTIDE SEQUENCE</scope>
    <source>
        <strain evidence="1">32-07</strain>
    </source>
</reference>
<accession>A0ABX8QW18</accession>